<accession>A0A1V5T051</accession>
<reference evidence="2" key="1">
    <citation type="submission" date="2017-02" db="EMBL/GenBank/DDBJ databases">
        <title>Delving into the versatile metabolic prowess of the omnipresent phylum Bacteroidetes.</title>
        <authorList>
            <person name="Nobu M.K."/>
            <person name="Mei R."/>
            <person name="Narihiro T."/>
            <person name="Kuroda K."/>
            <person name="Liu W.-T."/>
        </authorList>
    </citation>
    <scope>NUCLEOTIDE SEQUENCE</scope>
    <source>
        <strain evidence="2">ADurb.Bin276</strain>
    </source>
</reference>
<organism evidence="2">
    <name type="scientific">Candidatus Atribacter allofermentans</name>
    <dbReference type="NCBI Taxonomy" id="1852833"/>
    <lineage>
        <taxon>Bacteria</taxon>
        <taxon>Pseudomonadati</taxon>
        <taxon>Atribacterota</taxon>
        <taxon>Atribacteria</taxon>
        <taxon>Atribacterales</taxon>
        <taxon>Atribacteraceae</taxon>
        <taxon>Atribacter</taxon>
    </lineage>
</organism>
<proteinExistence type="predicted"/>
<evidence type="ECO:0000256" key="1">
    <source>
        <dbReference type="SAM" id="Phobius"/>
    </source>
</evidence>
<evidence type="ECO:0000313" key="2">
    <source>
        <dbReference type="EMBL" id="OQA60004.1"/>
    </source>
</evidence>
<dbReference type="Proteomes" id="UP000485569">
    <property type="component" value="Unassembled WGS sequence"/>
</dbReference>
<dbReference type="AlphaFoldDB" id="A0A1V5T051"/>
<dbReference type="EMBL" id="MWBQ01000042">
    <property type="protein sequence ID" value="OQA60004.1"/>
    <property type="molecule type" value="Genomic_DNA"/>
</dbReference>
<sequence>MITDDLENKDKAEKIHQLLLEIDEQQLQAKYRFKHRTLPFLIIIAILLFSALYLIYPCLYGFIETLIEFIEEQPPFIHDQKTPNIMVYEIDQRGKLMNQIIRNTKYLQFDHLS</sequence>
<keyword evidence="1" id="KW-1133">Transmembrane helix</keyword>
<name>A0A1V5T051_9BACT</name>
<comment type="caution">
    <text evidence="2">The sequence shown here is derived from an EMBL/GenBank/DDBJ whole genome shotgun (WGS) entry which is preliminary data.</text>
</comment>
<keyword evidence="1" id="KW-0472">Membrane</keyword>
<feature type="transmembrane region" description="Helical" evidence="1">
    <location>
        <begin position="38"/>
        <end position="56"/>
    </location>
</feature>
<protein>
    <submittedName>
        <fullName evidence="2">Uncharacterized protein</fullName>
    </submittedName>
</protein>
<gene>
    <name evidence="2" type="ORF">BWY41_00701</name>
</gene>
<keyword evidence="1" id="KW-0812">Transmembrane</keyword>